<dbReference type="eggNOG" id="COG1075">
    <property type="taxonomic scope" value="Bacteria"/>
</dbReference>
<dbReference type="PANTHER" id="PTHR37017:SF11">
    <property type="entry name" value="ESTERASE_LIPASE_THIOESTERASE DOMAIN-CONTAINING PROTEIN"/>
    <property type="match status" value="1"/>
</dbReference>
<dbReference type="Gene3D" id="3.40.50.1820">
    <property type="entry name" value="alpha/beta hydrolase"/>
    <property type="match status" value="1"/>
</dbReference>
<dbReference type="RefSeq" id="WP_041960112.1">
    <property type="nucleotide sequence ID" value="NZ_JRPN01000035.1"/>
</dbReference>
<sequence>MSTYVLVHGAWHTGAEFEPVAAPIRAAGHKVYTPTIKGNRPGDAKTTGLKDAIQSIADYLAENNLKDIVLLGHSYGGMIITGVADLAPERIRRLVYWNAFVPNNGECLNDMVPPHFIGLFEAIAAERGDSSVVLPFPIWREVFINDADLETAQRAYDVLNPHPFATFTDKIALKTNPAEMPLAKSYINCTEDIAMPHSHPWHPRLSEKLGLFRLVQVPGSHELCFSDPVRLAKAIMEAGRD</sequence>
<gene>
    <name evidence="2" type="ORF">MA20_40150</name>
</gene>
<organism evidence="2 3">
    <name type="scientific">Bradyrhizobium japonicum</name>
    <dbReference type="NCBI Taxonomy" id="375"/>
    <lineage>
        <taxon>Bacteria</taxon>
        <taxon>Pseudomonadati</taxon>
        <taxon>Pseudomonadota</taxon>
        <taxon>Alphaproteobacteria</taxon>
        <taxon>Hyphomicrobiales</taxon>
        <taxon>Nitrobacteraceae</taxon>
        <taxon>Bradyrhizobium</taxon>
    </lineage>
</organism>
<dbReference type="AlphaFoldDB" id="A0A0A3XIY7"/>
<dbReference type="InterPro" id="IPR000073">
    <property type="entry name" value="AB_hydrolase_1"/>
</dbReference>
<feature type="domain" description="AB hydrolase-1" evidence="1">
    <location>
        <begin position="5"/>
        <end position="234"/>
    </location>
</feature>
<dbReference type="Proteomes" id="UP000030377">
    <property type="component" value="Unassembled WGS sequence"/>
</dbReference>
<dbReference type="EMBL" id="JRPN01000035">
    <property type="protein sequence ID" value="KGT74300.1"/>
    <property type="molecule type" value="Genomic_DNA"/>
</dbReference>
<dbReference type="PANTHER" id="PTHR37017">
    <property type="entry name" value="AB HYDROLASE-1 DOMAIN-CONTAINING PROTEIN-RELATED"/>
    <property type="match status" value="1"/>
</dbReference>
<dbReference type="SUPFAM" id="SSF53474">
    <property type="entry name" value="alpha/beta-Hydrolases"/>
    <property type="match status" value="1"/>
</dbReference>
<accession>A0A0A3XIY7</accession>
<proteinExistence type="predicted"/>
<dbReference type="Pfam" id="PF12697">
    <property type="entry name" value="Abhydrolase_6"/>
    <property type="match status" value="1"/>
</dbReference>
<evidence type="ECO:0000259" key="1">
    <source>
        <dbReference type="Pfam" id="PF12697"/>
    </source>
</evidence>
<dbReference type="STRING" id="375.BKD09_RS00600"/>
<comment type="caution">
    <text evidence="2">The sequence shown here is derived from an EMBL/GenBank/DDBJ whole genome shotgun (WGS) entry which is preliminary data.</text>
</comment>
<dbReference type="InterPro" id="IPR029058">
    <property type="entry name" value="AB_hydrolase_fold"/>
</dbReference>
<evidence type="ECO:0000313" key="3">
    <source>
        <dbReference type="Proteomes" id="UP000030377"/>
    </source>
</evidence>
<dbReference type="InterPro" id="IPR052897">
    <property type="entry name" value="Sec-Metab_Biosynth_Hydrolase"/>
</dbReference>
<reference evidence="2 3" key="1">
    <citation type="submission" date="2014-09" db="EMBL/GenBank/DDBJ databases">
        <title>Draft genome of Bradyrhizobium japonicum Is-34.</title>
        <authorList>
            <person name="Tsurumaru H."/>
            <person name="Yamakawa T."/>
            <person name="Hashimoto S."/>
            <person name="Okizaki K."/>
            <person name="Kanesaki Y."/>
            <person name="Yoshikawa H."/>
            <person name="Yajima S."/>
        </authorList>
    </citation>
    <scope>NUCLEOTIDE SEQUENCE [LARGE SCALE GENOMIC DNA]</scope>
    <source>
        <strain evidence="2 3">Is-34</strain>
    </source>
</reference>
<name>A0A0A3XIY7_BRAJP</name>
<evidence type="ECO:0000313" key="2">
    <source>
        <dbReference type="EMBL" id="KGT74300.1"/>
    </source>
</evidence>
<protein>
    <submittedName>
        <fullName evidence="2">Salicylate esterase</fullName>
    </submittedName>
</protein>